<keyword evidence="6" id="KW-0732">Signal</keyword>
<feature type="signal peptide" evidence="6">
    <location>
        <begin position="1"/>
        <end position="16"/>
    </location>
</feature>
<dbReference type="Pfam" id="PF00023">
    <property type="entry name" value="Ank"/>
    <property type="match status" value="1"/>
</dbReference>
<gene>
    <name evidence="8" type="primary">Kidins220</name>
    <name evidence="8" type="ORF">AK812_SmicGene20891</name>
</gene>
<keyword evidence="4" id="KW-0175">Coiled coil</keyword>
<dbReference type="InterPro" id="IPR002110">
    <property type="entry name" value="Ankyrin_rpt"/>
</dbReference>
<name>A0A1Q9DNU1_SYMMI</name>
<feature type="coiled-coil region" evidence="4">
    <location>
        <begin position="1715"/>
        <end position="1746"/>
    </location>
</feature>
<feature type="compositionally biased region" description="Basic and acidic residues" evidence="5">
    <location>
        <begin position="1929"/>
        <end position="1946"/>
    </location>
</feature>
<keyword evidence="8" id="KW-0808">Transferase</keyword>
<dbReference type="SUPFAM" id="SSF46565">
    <property type="entry name" value="Chaperone J-domain"/>
    <property type="match status" value="1"/>
</dbReference>
<evidence type="ECO:0000256" key="6">
    <source>
        <dbReference type="SAM" id="SignalP"/>
    </source>
</evidence>
<keyword evidence="1" id="KW-0677">Repeat</keyword>
<dbReference type="PROSITE" id="PS50088">
    <property type="entry name" value="ANK_REPEAT"/>
    <property type="match status" value="1"/>
</dbReference>
<feature type="region of interest" description="Disordered" evidence="5">
    <location>
        <begin position="1889"/>
        <end position="2078"/>
    </location>
</feature>
<protein>
    <submittedName>
        <fullName evidence="8">Kinase D-interacting substrate of 220 kDa</fullName>
    </submittedName>
</protein>
<dbReference type="EMBL" id="LSRX01000453">
    <property type="protein sequence ID" value="OLP96825.1"/>
    <property type="molecule type" value="Genomic_DNA"/>
</dbReference>
<feature type="compositionally biased region" description="Acidic residues" evidence="5">
    <location>
        <begin position="924"/>
        <end position="935"/>
    </location>
</feature>
<evidence type="ECO:0000256" key="3">
    <source>
        <dbReference type="PROSITE-ProRule" id="PRU00023"/>
    </source>
</evidence>
<evidence type="ECO:0000256" key="4">
    <source>
        <dbReference type="SAM" id="Coils"/>
    </source>
</evidence>
<feature type="compositionally biased region" description="Basic and acidic residues" evidence="5">
    <location>
        <begin position="1965"/>
        <end position="1977"/>
    </location>
</feature>
<dbReference type="PANTHER" id="PTHR24171">
    <property type="entry name" value="ANKYRIN REPEAT DOMAIN-CONTAINING PROTEIN 39-RELATED"/>
    <property type="match status" value="1"/>
</dbReference>
<evidence type="ECO:0000256" key="2">
    <source>
        <dbReference type="ARBA" id="ARBA00023043"/>
    </source>
</evidence>
<feature type="repeat" description="ANK" evidence="3">
    <location>
        <begin position="1290"/>
        <end position="1322"/>
    </location>
</feature>
<comment type="caution">
    <text evidence="8">The sequence shown here is derived from an EMBL/GenBank/DDBJ whole genome shotgun (WGS) entry which is preliminary data.</text>
</comment>
<accession>A0A1Q9DNU1</accession>
<evidence type="ECO:0000256" key="5">
    <source>
        <dbReference type="SAM" id="MobiDB-lite"/>
    </source>
</evidence>
<reference evidence="8 9" key="1">
    <citation type="submission" date="2016-02" db="EMBL/GenBank/DDBJ databases">
        <title>Genome analysis of coral dinoflagellate symbionts highlights evolutionary adaptations to a symbiotic lifestyle.</title>
        <authorList>
            <person name="Aranda M."/>
            <person name="Li Y."/>
            <person name="Liew Y.J."/>
            <person name="Baumgarten S."/>
            <person name="Simakov O."/>
            <person name="Wilson M."/>
            <person name="Piel J."/>
            <person name="Ashoor H."/>
            <person name="Bougouffa S."/>
            <person name="Bajic V.B."/>
            <person name="Ryu T."/>
            <person name="Ravasi T."/>
            <person name="Bayer T."/>
            <person name="Micklem G."/>
            <person name="Kim H."/>
            <person name="Bhak J."/>
            <person name="Lajeunesse T.C."/>
            <person name="Voolstra C.R."/>
        </authorList>
    </citation>
    <scope>NUCLEOTIDE SEQUENCE [LARGE SCALE GENOMIC DNA]</scope>
    <source>
        <strain evidence="8 9">CCMP2467</strain>
    </source>
</reference>
<dbReference type="Proteomes" id="UP000186817">
    <property type="component" value="Unassembled WGS sequence"/>
</dbReference>
<feature type="domain" description="J" evidence="7">
    <location>
        <begin position="987"/>
        <end position="1074"/>
    </location>
</feature>
<organism evidence="8 9">
    <name type="scientific">Symbiodinium microadriaticum</name>
    <name type="common">Dinoflagellate</name>
    <name type="synonym">Zooxanthella microadriatica</name>
    <dbReference type="NCBI Taxonomy" id="2951"/>
    <lineage>
        <taxon>Eukaryota</taxon>
        <taxon>Sar</taxon>
        <taxon>Alveolata</taxon>
        <taxon>Dinophyceae</taxon>
        <taxon>Suessiales</taxon>
        <taxon>Symbiodiniaceae</taxon>
        <taxon>Symbiodinium</taxon>
    </lineage>
</organism>
<dbReference type="InterPro" id="IPR001623">
    <property type="entry name" value="DnaJ_domain"/>
</dbReference>
<dbReference type="SMART" id="SM00248">
    <property type="entry name" value="ANK"/>
    <property type="match status" value="4"/>
</dbReference>
<keyword evidence="2 3" id="KW-0040">ANK repeat</keyword>
<feature type="compositionally biased region" description="Basic and acidic residues" evidence="5">
    <location>
        <begin position="1987"/>
        <end position="2003"/>
    </location>
</feature>
<sequence length="2277" mass="253186">MDVLLWLLFAVAATSAAVASLVTWCLVAPRKSHEARMGQRPVLHDSDESEDGGVTMLPGTHTLDSNSRFFLSSAGKTLHLFATCPGRNARLQTFRVCINCLARIDAGLKRRSESFAMKRAWARLQHAVTDLLNPLLAPEWLAQLPSSLRRVPRVRTDPVPSCSGCDPAVERGHTTLPTEDAPIAHYRATQCAVCRMVVSLQNLTFHALLQPDGDLYLYLGVLIPAIPSLRHHLHHVSIGVVKPRVRVDLMPTLHHLEQLVAAHRQHITHVQFVPHGRGLHFEIPPAEPLAQLVQVLRAHLCANGFLFSYQPVPHAVRAMSARLEIAGRQMYRLEIEGRQVYRLQSPRLEGSILRLDNEDRTLLQQTNDMFEDMRPRGICAGISGAPVVTFTYEAQEEDDCLTTHGAVWTDPSFGLHRFFGEKIPRTFVNNWRASGRQRLVDQAEMLPVLVAKVACAKRLKHRIVLWFIDEDSAKCRAQFKICGPRAIRSPEFLNGFPDNTKDGGGIYSTPDWSYGPRYQSDLLCDLRKKWQQWLLEKHIPARLSQHVAEHRESPLFTEDGTAWLQQSFMRFSDKHSLSQDWDFSVPQAQPYCLSALSRLSHLVADKDTSLFPSLMQGVPTGFDGDIPRSHTLRPRRESESDESHELLICEGNWKGAEDDPALLQQLVEEEVDAGYLEVVPDLETAFRRWGKERVAVGKVNIVKAPGRSRRLVVDNRHMRQQERLLFYKVCPQATSFGCNEMETAADAFGKGNQCGVGALDIPVQSDANLDISSYETLAQCFVLLAFWKTSGAGRLALKLPALSDNSGAEAVCNKLYTSKVPLNMFVCKLCMWSALSGISLNCSHISGEKNDDADFLSRWNGDAATLPAPFRSEDRTPAEYSLSASADSREFLWGFGLPRLAASLPHPFQVGYRLSAGSMATEEPRDEDEDVEGDQADGTLDPELLAACMRNDTEAAKRLIEQGANPCCEDQRQWSPLIWAASHGNEDLTRLLIKHNAAEVYKSDETKVRKKHSPLHWAAFKGHLKAYHEKLREFHPDKRPESRGETGGRVTQAVLDAWTVLQDAEKRRAYDIIWTKMRRELSAAEFAEATSQLHDVHGRRHKCRGLSAATAALTKYQAAIDRYSEGIALAPEDAVIVVELKADFMKGPGLTPEKEGGEGEAKEEDGSCLPKRFGKRETLSWLALQDEMAADVQVDQCECTAPIFVSPTPPECTDWEETAKFGEDAERTAHFGDFDVSHSAYSQPPPPPPRVVLDTGVMREWAGDEMQPSAVLWLLMAPPQNLSHHERDAIGNTPLHQAAAGGNLECAKCLMAQGCDVLAKNDRGHTPFALCTDPDVQQLLQNAMNATACKASGKQFSSTVLRYLCSWSLDVFCEKEITQTFVFEHPEATEKEKPVTWCNEVRTTIQELEHQLTNAMHLNQLETVTAALEAAADKPVDCKLVHQCNQLKEKLESEIQLGKAMQVTTITDLDEFDSVHDALSKAIDDAVAKKADPVRVQAAKTLRRKLLAEASLMRTVLGPQKTTVAHISMLQELLTAAKAESANEELVLQASKLIARLRSESEVQQRISATAVLCEVDCFKEADGREEMPDWSRDTERFEEFHEDFKRVMEDAERDQISEILMNTALEQLDKIERLLVDKKQTEEEMRLKAAKSTMLLFGPDFPWEAVSIHSTGLPAAMKKLLMTVVAALTPEASSAFIRQAALSEASGNRGLQPLDDDEREARDAEIEAEQTVKEAEAALQERDEKPRHGKGQPLFATIAALRTEKGLPYTEFEPRCIKHMEEVSSSLADAYGDVQVKHLLTQECRLEAEFPRTVDTGFDDVKECLKFADEFKTAKREDKSFKQFCKRFFEASDLPADRQAIPKQTETAAKKTARSSWWDKAYRAPNVMRQSTQDSSEVIGSAGTSKARARRGSTDKTTEIAGKPKTAQAEEGREASRPEVEKSTEAEGAGEDSAEDTGEAAYEEALRTGKSPEEAARVAAEAASKVAEDEARKSGKSPEEVQRAAAAAAYKAGVSNGMSKKEAEDASSDAAEDVSAKAARGIPGSSRGSDSGEGSAASTDTPVAASAESQRDAASGAVAPERGWFQWLWNLLWPVQTPWPEKPFNNTLGPAKNKTTEIGLQQSDLERLDAILRQERDFDADNADGIVANTDQKEYTSACVVHLKKVGTAIDSSYSDQQAQEVLESQCLLEKEFETRHDSFVKTKDCKLFAKLYMKSRRQELLGSDASYKKLCAWYFSYLDQAFDKDRLQDFDSMLLEGSKSSEVRHLRPQQTQIAD</sequence>
<evidence type="ECO:0000259" key="7">
    <source>
        <dbReference type="PROSITE" id="PS50076"/>
    </source>
</evidence>
<dbReference type="GO" id="GO:0016301">
    <property type="term" value="F:kinase activity"/>
    <property type="evidence" value="ECO:0007669"/>
    <property type="project" value="UniProtKB-KW"/>
</dbReference>
<feature type="region of interest" description="Disordered" evidence="5">
    <location>
        <begin position="1148"/>
        <end position="1169"/>
    </location>
</feature>
<feature type="compositionally biased region" description="Acidic residues" evidence="5">
    <location>
        <begin position="1949"/>
        <end position="1963"/>
    </location>
</feature>
<dbReference type="InterPro" id="IPR036770">
    <property type="entry name" value="Ankyrin_rpt-contain_sf"/>
</dbReference>
<feature type="compositionally biased region" description="Low complexity" evidence="5">
    <location>
        <begin position="2037"/>
        <end position="2059"/>
    </location>
</feature>
<dbReference type="OrthoDB" id="442571at2759"/>
<dbReference type="PROSITE" id="PS50297">
    <property type="entry name" value="ANK_REP_REGION"/>
    <property type="match status" value="1"/>
</dbReference>
<feature type="region of interest" description="Disordered" evidence="5">
    <location>
        <begin position="918"/>
        <end position="938"/>
    </location>
</feature>
<keyword evidence="8" id="KW-0418">Kinase</keyword>
<evidence type="ECO:0000313" key="9">
    <source>
        <dbReference type="Proteomes" id="UP000186817"/>
    </source>
</evidence>
<keyword evidence="9" id="KW-1185">Reference proteome</keyword>
<proteinExistence type="predicted"/>
<evidence type="ECO:0000313" key="8">
    <source>
        <dbReference type="EMBL" id="OLP96825.1"/>
    </source>
</evidence>
<dbReference type="PROSITE" id="PS50076">
    <property type="entry name" value="DNAJ_2"/>
    <property type="match status" value="1"/>
</dbReference>
<dbReference type="SUPFAM" id="SSF48403">
    <property type="entry name" value="Ankyrin repeat"/>
    <property type="match status" value="1"/>
</dbReference>
<dbReference type="Pfam" id="PF12796">
    <property type="entry name" value="Ank_2"/>
    <property type="match status" value="1"/>
</dbReference>
<evidence type="ECO:0000256" key="1">
    <source>
        <dbReference type="ARBA" id="ARBA00022737"/>
    </source>
</evidence>
<dbReference type="Gene3D" id="1.25.40.20">
    <property type="entry name" value="Ankyrin repeat-containing domain"/>
    <property type="match status" value="2"/>
</dbReference>
<dbReference type="InterPro" id="IPR036869">
    <property type="entry name" value="J_dom_sf"/>
</dbReference>
<dbReference type="Gene3D" id="1.10.287.110">
    <property type="entry name" value="DnaJ domain"/>
    <property type="match status" value="1"/>
</dbReference>
<feature type="chain" id="PRO_5012728804" evidence="6">
    <location>
        <begin position="17"/>
        <end position="2277"/>
    </location>
</feature>
<feature type="compositionally biased region" description="Polar residues" evidence="5">
    <location>
        <begin position="1889"/>
        <end position="1905"/>
    </location>
</feature>